<dbReference type="PANTHER" id="PTHR39614">
    <property type="entry name" value="INTEGRAL MEMBRANE PROTEIN"/>
    <property type="match status" value="1"/>
</dbReference>
<feature type="domain" description="Rhodopsin" evidence="3">
    <location>
        <begin position="41"/>
        <end position="274"/>
    </location>
</feature>
<accession>A0ABR3ZUL3</accession>
<comment type="caution">
    <text evidence="4">The sequence shown here is derived from an EMBL/GenBank/DDBJ whole genome shotgun (WGS) entry which is preliminary data.</text>
</comment>
<feature type="transmembrane region" description="Helical" evidence="2">
    <location>
        <begin position="138"/>
        <end position="156"/>
    </location>
</feature>
<evidence type="ECO:0000313" key="4">
    <source>
        <dbReference type="EMBL" id="KAL2036805.1"/>
    </source>
</evidence>
<feature type="transmembrane region" description="Helical" evidence="2">
    <location>
        <begin position="213"/>
        <end position="231"/>
    </location>
</feature>
<evidence type="ECO:0000256" key="1">
    <source>
        <dbReference type="SAM" id="MobiDB-lite"/>
    </source>
</evidence>
<keyword evidence="2" id="KW-0472">Membrane</keyword>
<reference evidence="4 5" key="1">
    <citation type="submission" date="2024-09" db="EMBL/GenBank/DDBJ databases">
        <title>Rethinking Asexuality: The Enigmatic Case of Functional Sexual Genes in Lepraria (Stereocaulaceae).</title>
        <authorList>
            <person name="Doellman M."/>
            <person name="Sun Y."/>
            <person name="Barcenas-Pena A."/>
            <person name="Lumbsch H.T."/>
            <person name="Grewe F."/>
        </authorList>
    </citation>
    <scope>NUCLEOTIDE SEQUENCE [LARGE SCALE GENOMIC DNA]</scope>
    <source>
        <strain evidence="4 5">Mercado 3170</strain>
    </source>
</reference>
<sequence length="409" mass="45146">MAEWNSTVYAPIAAVTATNHSGLIHITNAFGLSSVLISMVIRIFVRLHIAPPFDRDDFTLGVATGFCIIHSSLVFAMTSLGFGRAEELISPSNLLDLQKVSYAGDIFYIIALYCSKCSMAFVFLRLTPQKSHQSVAKAILVGTSVWLVLSIFLIALRCDLARPWIFINPKCTSFVDRWKIIGAFDIAIEAALFVMPILLVYGLKMTLVRKITIVVVFGLRLPMVAITILRLHSLDLEVPSKDLSLSLVYFVIWTLVEVDISFCSSNIACLKPFMAAFNTSYGGVEEINALATMDRSGYGKYGEYSKSGISTVTSLRFGTRSKNRDGSQSNSQSKSRSRSIGLPHAEPQLRWDTMRSGNALGNEAEVSHEDAESVGSRGSRQMIIQKDVTYNVRYDTPTITTRETGAEFT</sequence>
<feature type="transmembrane region" description="Helical" evidence="2">
    <location>
        <begin position="180"/>
        <end position="201"/>
    </location>
</feature>
<evidence type="ECO:0000259" key="3">
    <source>
        <dbReference type="Pfam" id="PF20684"/>
    </source>
</evidence>
<dbReference type="Pfam" id="PF20684">
    <property type="entry name" value="Fung_rhodopsin"/>
    <property type="match status" value="1"/>
</dbReference>
<dbReference type="PANTHER" id="PTHR39614:SF2">
    <property type="entry name" value="INTEGRAL MEMBRANE PROTEIN"/>
    <property type="match status" value="1"/>
</dbReference>
<evidence type="ECO:0000313" key="5">
    <source>
        <dbReference type="Proteomes" id="UP001590950"/>
    </source>
</evidence>
<organism evidence="4 5">
    <name type="scientific">Stereocaulon virgatum</name>
    <dbReference type="NCBI Taxonomy" id="373712"/>
    <lineage>
        <taxon>Eukaryota</taxon>
        <taxon>Fungi</taxon>
        <taxon>Dikarya</taxon>
        <taxon>Ascomycota</taxon>
        <taxon>Pezizomycotina</taxon>
        <taxon>Lecanoromycetes</taxon>
        <taxon>OSLEUM clade</taxon>
        <taxon>Lecanoromycetidae</taxon>
        <taxon>Lecanorales</taxon>
        <taxon>Lecanorineae</taxon>
        <taxon>Stereocaulaceae</taxon>
        <taxon>Stereocaulon</taxon>
    </lineage>
</organism>
<protein>
    <recommendedName>
        <fullName evidence="3">Rhodopsin domain-containing protein</fullName>
    </recommendedName>
</protein>
<feature type="transmembrane region" description="Helical" evidence="2">
    <location>
        <begin position="102"/>
        <end position="126"/>
    </location>
</feature>
<keyword evidence="5" id="KW-1185">Reference proteome</keyword>
<evidence type="ECO:0000256" key="2">
    <source>
        <dbReference type="SAM" id="Phobius"/>
    </source>
</evidence>
<gene>
    <name evidence="4" type="ORF">N7G274_010463</name>
</gene>
<dbReference type="Proteomes" id="UP001590950">
    <property type="component" value="Unassembled WGS sequence"/>
</dbReference>
<dbReference type="InterPro" id="IPR049326">
    <property type="entry name" value="Rhodopsin_dom_fungi"/>
</dbReference>
<feature type="region of interest" description="Disordered" evidence="1">
    <location>
        <begin position="319"/>
        <end position="348"/>
    </location>
</feature>
<keyword evidence="2" id="KW-0812">Transmembrane</keyword>
<feature type="transmembrane region" description="Helical" evidence="2">
    <location>
        <begin position="243"/>
        <end position="264"/>
    </location>
</feature>
<name>A0ABR3ZUL3_9LECA</name>
<feature type="transmembrane region" description="Helical" evidence="2">
    <location>
        <begin position="23"/>
        <end position="45"/>
    </location>
</feature>
<dbReference type="EMBL" id="JBEFKJ010000050">
    <property type="protein sequence ID" value="KAL2036805.1"/>
    <property type="molecule type" value="Genomic_DNA"/>
</dbReference>
<proteinExistence type="predicted"/>
<feature type="transmembrane region" description="Helical" evidence="2">
    <location>
        <begin position="57"/>
        <end position="82"/>
    </location>
</feature>
<keyword evidence="2" id="KW-1133">Transmembrane helix</keyword>